<reference evidence="2" key="1">
    <citation type="submission" date="2016-06" db="EMBL/GenBank/DDBJ databases">
        <title>Parallel loss of symbiosis genes in relatives of nitrogen-fixing non-legume Parasponia.</title>
        <authorList>
            <person name="Van Velzen R."/>
            <person name="Holmer R."/>
            <person name="Bu F."/>
            <person name="Rutten L."/>
            <person name="Van Zeijl A."/>
            <person name="Liu W."/>
            <person name="Santuari L."/>
            <person name="Cao Q."/>
            <person name="Sharma T."/>
            <person name="Shen D."/>
            <person name="Roswanjaya Y."/>
            <person name="Wardhani T."/>
            <person name="Kalhor M.S."/>
            <person name="Jansen J."/>
            <person name="Van den Hoogen J."/>
            <person name="Gungor B."/>
            <person name="Hartog M."/>
            <person name="Hontelez J."/>
            <person name="Verver J."/>
            <person name="Yang W.-C."/>
            <person name="Schijlen E."/>
            <person name="Repin R."/>
            <person name="Schilthuizen M."/>
            <person name="Schranz E."/>
            <person name="Heidstra R."/>
            <person name="Miyata K."/>
            <person name="Fedorova E."/>
            <person name="Kohlen W."/>
            <person name="Bisseling T."/>
            <person name="Smit S."/>
            <person name="Geurts R."/>
        </authorList>
    </citation>
    <scope>NUCLEOTIDE SEQUENCE [LARGE SCALE GENOMIC DNA]</scope>
    <source>
        <strain evidence="2">cv. RG33-2</strain>
    </source>
</reference>
<evidence type="ECO:0000313" key="1">
    <source>
        <dbReference type="EMBL" id="PON83221.1"/>
    </source>
</evidence>
<name>A0A2P5ECE7_TREOI</name>
<accession>A0A2P5ECE7</accession>
<organism evidence="1 2">
    <name type="scientific">Trema orientale</name>
    <name type="common">Charcoal tree</name>
    <name type="synonym">Celtis orientalis</name>
    <dbReference type="NCBI Taxonomy" id="63057"/>
    <lineage>
        <taxon>Eukaryota</taxon>
        <taxon>Viridiplantae</taxon>
        <taxon>Streptophyta</taxon>
        <taxon>Embryophyta</taxon>
        <taxon>Tracheophyta</taxon>
        <taxon>Spermatophyta</taxon>
        <taxon>Magnoliopsida</taxon>
        <taxon>eudicotyledons</taxon>
        <taxon>Gunneridae</taxon>
        <taxon>Pentapetalae</taxon>
        <taxon>rosids</taxon>
        <taxon>fabids</taxon>
        <taxon>Rosales</taxon>
        <taxon>Cannabaceae</taxon>
        <taxon>Trema</taxon>
    </lineage>
</organism>
<proteinExistence type="predicted"/>
<keyword evidence="2" id="KW-1185">Reference proteome</keyword>
<dbReference type="InParanoid" id="A0A2P5ECE7"/>
<dbReference type="EMBL" id="JXTC01000181">
    <property type="protein sequence ID" value="PON83221.1"/>
    <property type="molecule type" value="Genomic_DNA"/>
</dbReference>
<evidence type="ECO:0000313" key="2">
    <source>
        <dbReference type="Proteomes" id="UP000237000"/>
    </source>
</evidence>
<gene>
    <name evidence="1" type="ORF">TorRG33x02_209250</name>
</gene>
<sequence length="126" mass="13556">MLRSVVVLGGGCSGGAVRGLGLGVWEKLLDGRGEKGLLGFETERGGRRLRRGRGGDGVGAVGEWLSNSASSSSLSFHFCIACFTFHRPKEIYIYIYICECIAVEREREGMCEEEGDVVMAGNSGFD</sequence>
<protein>
    <submittedName>
        <fullName evidence="1">Uncharacterized protein</fullName>
    </submittedName>
</protein>
<comment type="caution">
    <text evidence="1">The sequence shown here is derived from an EMBL/GenBank/DDBJ whole genome shotgun (WGS) entry which is preliminary data.</text>
</comment>
<dbReference type="AlphaFoldDB" id="A0A2P5ECE7"/>
<dbReference type="Proteomes" id="UP000237000">
    <property type="component" value="Unassembled WGS sequence"/>
</dbReference>